<feature type="binding site" evidence="12">
    <location>
        <position position="197"/>
    </location>
    <ligand>
        <name>pyridoxal 5'-phosphate</name>
        <dbReference type="ChEBI" id="CHEBI:597326"/>
    </ligand>
</feature>
<dbReference type="Proteomes" id="UP000247689">
    <property type="component" value="Unassembled WGS sequence"/>
</dbReference>
<evidence type="ECO:0000256" key="1">
    <source>
        <dbReference type="ARBA" id="ARBA00004915"/>
    </source>
</evidence>
<feature type="modified residue" description="N6-(pyridoxal phosphate)lysine" evidence="12">
    <location>
        <position position="198"/>
    </location>
</feature>
<dbReference type="OrthoDB" id="9809412at2"/>
<dbReference type="GO" id="GO:0008615">
    <property type="term" value="P:pyridoxine biosynthetic process"/>
    <property type="evidence" value="ECO:0007669"/>
    <property type="project" value="UniProtKB-UniRule"/>
</dbReference>
<keyword evidence="15" id="KW-1185">Reference proteome</keyword>
<evidence type="ECO:0000259" key="13">
    <source>
        <dbReference type="Pfam" id="PF00266"/>
    </source>
</evidence>
<evidence type="ECO:0000313" key="15">
    <source>
        <dbReference type="Proteomes" id="UP000247689"/>
    </source>
</evidence>
<keyword evidence="8 12" id="KW-0664">Pyridoxine biosynthesis</keyword>
<evidence type="ECO:0000256" key="11">
    <source>
        <dbReference type="ARBA" id="ARBA00049007"/>
    </source>
</evidence>
<evidence type="ECO:0000256" key="9">
    <source>
        <dbReference type="ARBA" id="ARBA00023299"/>
    </source>
</evidence>
<keyword evidence="4 12" id="KW-0032">Aminotransferase</keyword>
<evidence type="ECO:0000313" key="14">
    <source>
        <dbReference type="EMBL" id="PXF63065.1"/>
    </source>
</evidence>
<comment type="caution">
    <text evidence="12">Lacks conserved residue(s) required for the propagation of feature annotation.</text>
</comment>
<evidence type="ECO:0000256" key="2">
    <source>
        <dbReference type="ARBA" id="ARBA00005099"/>
    </source>
</evidence>
<dbReference type="HAMAP" id="MF_00160">
    <property type="entry name" value="SerC_aminotrans_5"/>
    <property type="match status" value="1"/>
</dbReference>
<dbReference type="RefSeq" id="WP_110200868.1">
    <property type="nucleotide sequence ID" value="NZ_QICH01000002.1"/>
</dbReference>
<dbReference type="Pfam" id="PF00266">
    <property type="entry name" value="Aminotran_5"/>
    <property type="match status" value="1"/>
</dbReference>
<dbReference type="InterPro" id="IPR015424">
    <property type="entry name" value="PyrdxlP-dep_Trfase"/>
</dbReference>
<dbReference type="EMBL" id="QICH01000002">
    <property type="protein sequence ID" value="PXF63065.1"/>
    <property type="molecule type" value="Genomic_DNA"/>
</dbReference>
<comment type="pathway">
    <text evidence="1 12">Cofactor biosynthesis; pyridoxine 5'-phosphate biosynthesis; pyridoxine 5'-phosphate from D-erythrose 4-phosphate: step 3/5.</text>
</comment>
<feature type="binding site" evidence="12">
    <location>
        <position position="102"/>
    </location>
    <ligand>
        <name>pyridoxal 5'-phosphate</name>
        <dbReference type="ChEBI" id="CHEBI:597326"/>
    </ligand>
</feature>
<comment type="subunit">
    <text evidence="12">Homodimer.</text>
</comment>
<keyword evidence="6 12" id="KW-0808">Transferase</keyword>
<dbReference type="FunFam" id="3.90.1150.10:FF:000006">
    <property type="entry name" value="Phosphoserine aminotransferase"/>
    <property type="match status" value="1"/>
</dbReference>
<evidence type="ECO:0000256" key="12">
    <source>
        <dbReference type="HAMAP-Rule" id="MF_00160"/>
    </source>
</evidence>
<feature type="binding site" evidence="12">
    <location>
        <begin position="240"/>
        <end position="241"/>
    </location>
    <ligand>
        <name>pyridoxal 5'-phosphate</name>
        <dbReference type="ChEBI" id="CHEBI:597326"/>
    </ligand>
</feature>
<name>A0A318D5A1_9GAMM</name>
<proteinExistence type="inferred from homology"/>
<comment type="cofactor">
    <cofactor evidence="12">
        <name>pyridoxal 5'-phosphate</name>
        <dbReference type="ChEBI" id="CHEBI:597326"/>
    </cofactor>
    <text evidence="12">Binds 1 pyridoxal phosphate per subunit.</text>
</comment>
<dbReference type="InterPro" id="IPR022278">
    <property type="entry name" value="Pser_aminoTfrase"/>
</dbReference>
<feature type="domain" description="Aminotransferase class V" evidence="13">
    <location>
        <begin position="5"/>
        <end position="351"/>
    </location>
</feature>
<accession>A0A318D5A1</accession>
<evidence type="ECO:0000256" key="6">
    <source>
        <dbReference type="ARBA" id="ARBA00022679"/>
    </source>
</evidence>
<evidence type="ECO:0000256" key="8">
    <source>
        <dbReference type="ARBA" id="ARBA00023096"/>
    </source>
</evidence>
<keyword evidence="12" id="KW-0963">Cytoplasm</keyword>
<keyword evidence="7 12" id="KW-0663">Pyridoxal phosphate</keyword>
<dbReference type="NCBIfam" id="TIGR01364">
    <property type="entry name" value="serC_1"/>
    <property type="match status" value="1"/>
</dbReference>
<keyword evidence="9 12" id="KW-0718">Serine biosynthesis</keyword>
<gene>
    <name evidence="12" type="primary">serC</name>
    <name evidence="14" type="ORF">DL796_06325</name>
</gene>
<dbReference type="InterPro" id="IPR015422">
    <property type="entry name" value="PyrdxlP-dep_Trfase_small"/>
</dbReference>
<evidence type="ECO:0000256" key="5">
    <source>
        <dbReference type="ARBA" id="ARBA00022605"/>
    </source>
</evidence>
<dbReference type="AlphaFoldDB" id="A0A318D5A1"/>
<comment type="subcellular location">
    <subcellularLocation>
        <location evidence="12">Cytoplasm</location>
    </subcellularLocation>
</comment>
<dbReference type="Gene3D" id="3.90.1150.10">
    <property type="entry name" value="Aspartate Aminotransferase, domain 1"/>
    <property type="match status" value="1"/>
</dbReference>
<dbReference type="EC" id="2.6.1.52" evidence="12"/>
<comment type="pathway">
    <text evidence="2 12">Amino-acid biosynthesis; L-serine biosynthesis; L-serine from 3-phospho-D-glycerate: step 2/3.</text>
</comment>
<feature type="binding site" evidence="12">
    <location>
        <position position="154"/>
    </location>
    <ligand>
        <name>pyridoxal 5'-phosphate</name>
        <dbReference type="ChEBI" id="CHEBI:597326"/>
    </ligand>
</feature>
<dbReference type="UniPathway" id="UPA00244">
    <property type="reaction ID" value="UER00311"/>
</dbReference>
<feature type="binding site" evidence="12">
    <location>
        <begin position="76"/>
        <end position="77"/>
    </location>
    <ligand>
        <name>pyridoxal 5'-phosphate</name>
        <dbReference type="ChEBI" id="CHEBI:597326"/>
    </ligand>
</feature>
<dbReference type="NCBIfam" id="NF003764">
    <property type="entry name" value="PRK05355.1"/>
    <property type="match status" value="1"/>
</dbReference>
<dbReference type="GO" id="GO:0005737">
    <property type="term" value="C:cytoplasm"/>
    <property type="evidence" value="ECO:0007669"/>
    <property type="project" value="UniProtKB-SubCell"/>
</dbReference>
<dbReference type="InterPro" id="IPR015421">
    <property type="entry name" value="PyrdxlP-dep_Trfase_major"/>
</dbReference>
<comment type="catalytic activity">
    <reaction evidence="11 12">
        <text>O-phospho-L-serine + 2-oxoglutarate = 3-phosphooxypyruvate + L-glutamate</text>
        <dbReference type="Rhea" id="RHEA:14329"/>
        <dbReference type="ChEBI" id="CHEBI:16810"/>
        <dbReference type="ChEBI" id="CHEBI:18110"/>
        <dbReference type="ChEBI" id="CHEBI:29985"/>
        <dbReference type="ChEBI" id="CHEBI:57524"/>
        <dbReference type="EC" id="2.6.1.52"/>
    </reaction>
</comment>
<comment type="catalytic activity">
    <reaction evidence="10 12">
        <text>4-(phosphooxy)-L-threonine + 2-oxoglutarate = (R)-3-hydroxy-2-oxo-4-phosphooxybutanoate + L-glutamate</text>
        <dbReference type="Rhea" id="RHEA:16573"/>
        <dbReference type="ChEBI" id="CHEBI:16810"/>
        <dbReference type="ChEBI" id="CHEBI:29985"/>
        <dbReference type="ChEBI" id="CHEBI:58452"/>
        <dbReference type="ChEBI" id="CHEBI:58538"/>
        <dbReference type="EC" id="2.6.1.52"/>
    </reaction>
</comment>
<evidence type="ECO:0000256" key="10">
    <source>
        <dbReference type="ARBA" id="ARBA00047630"/>
    </source>
</evidence>
<organism evidence="14 15">
    <name type="scientific">Kangiella spongicola</name>
    <dbReference type="NCBI Taxonomy" id="796379"/>
    <lineage>
        <taxon>Bacteria</taxon>
        <taxon>Pseudomonadati</taxon>
        <taxon>Pseudomonadota</taxon>
        <taxon>Gammaproteobacteria</taxon>
        <taxon>Kangiellales</taxon>
        <taxon>Kangiellaceae</taxon>
        <taxon>Kangiella</taxon>
    </lineage>
</organism>
<evidence type="ECO:0000256" key="3">
    <source>
        <dbReference type="ARBA" id="ARBA00006904"/>
    </source>
</evidence>
<dbReference type="PANTHER" id="PTHR43247">
    <property type="entry name" value="PHOSPHOSERINE AMINOTRANSFERASE"/>
    <property type="match status" value="1"/>
</dbReference>
<dbReference type="Gene3D" id="3.40.640.10">
    <property type="entry name" value="Type I PLP-dependent aspartate aminotransferase-like (Major domain)"/>
    <property type="match status" value="1"/>
</dbReference>
<feature type="binding site" evidence="12">
    <location>
        <position position="174"/>
    </location>
    <ligand>
        <name>pyridoxal 5'-phosphate</name>
        <dbReference type="ChEBI" id="CHEBI:597326"/>
    </ligand>
</feature>
<comment type="caution">
    <text evidence="14">The sequence shown here is derived from an EMBL/GenBank/DDBJ whole genome shotgun (WGS) entry which is preliminary data.</text>
</comment>
<comment type="similarity">
    <text evidence="3 12">Belongs to the class-V pyridoxal-phosphate-dependent aminotransferase family. SerC subfamily.</text>
</comment>
<keyword evidence="5 12" id="KW-0028">Amino-acid biosynthesis</keyword>
<sequence length="361" mass="41215">MTRAFNFSAGPAAIPTEVLERAQKELLNWNNYGCSVMELGHRTPDFQGILDNTEASLRKLLKIPANYKVLFMHGSASHQFSMVPMNFLAPNETANYLEMDHWSKMCIKEAKRFNDIHVEQGVRTNSDGLLELVPEDEWKLDEKGKYLHFTSNETIVGIQFQDDPNRFAGKLVSDMCSDILSRPIDIEKYALIYAGAQKNIGPSGMTVVIVREDLFDSFQTERVPALFQYPYVSDKGSMPNTPPSFGIYFAGLVFEWLLERGGVEEMHRQNLEKANLLYDFVDQSDFYHSPVAKGSRSFMNVAIQMKDRTKEERFLAEAREQHLIALKGHKTFGGLRASIYNAMTLDGVKKLIHFMERFERG</sequence>
<evidence type="ECO:0000256" key="4">
    <source>
        <dbReference type="ARBA" id="ARBA00022576"/>
    </source>
</evidence>
<comment type="function">
    <text evidence="12">Catalyzes the reversible conversion of 3-phosphohydroxypyruvate to phosphoserine and of 3-hydroxy-2-oxo-4-phosphonooxybutanoate to phosphohydroxythreonine.</text>
</comment>
<dbReference type="SUPFAM" id="SSF53383">
    <property type="entry name" value="PLP-dependent transferases"/>
    <property type="match status" value="1"/>
</dbReference>
<dbReference type="FunFam" id="3.40.640.10:FF:000010">
    <property type="entry name" value="Phosphoserine aminotransferase"/>
    <property type="match status" value="1"/>
</dbReference>
<dbReference type="PIRSF" id="PIRSF000525">
    <property type="entry name" value="SerC"/>
    <property type="match status" value="1"/>
</dbReference>
<dbReference type="GO" id="GO:0004648">
    <property type="term" value="F:O-phospho-L-serine:2-oxoglutarate aminotransferase activity"/>
    <property type="evidence" value="ECO:0007669"/>
    <property type="project" value="UniProtKB-UniRule"/>
</dbReference>
<dbReference type="GO" id="GO:0030170">
    <property type="term" value="F:pyridoxal phosphate binding"/>
    <property type="evidence" value="ECO:0007669"/>
    <property type="project" value="UniProtKB-UniRule"/>
</dbReference>
<reference evidence="14 15" key="1">
    <citation type="submission" date="2018-05" db="EMBL/GenBank/DDBJ databases">
        <title>Kangiella spongicola genome sequence.</title>
        <authorList>
            <person name="Maclea K.S."/>
            <person name="Goen A.E."/>
            <person name="Kelley C."/>
            <person name="Underriner A."/>
            <person name="Silverwood T."/>
            <person name="Trachtenberg A.M."/>
        </authorList>
    </citation>
    <scope>NUCLEOTIDE SEQUENCE [LARGE SCALE GENOMIC DNA]</scope>
    <source>
        <strain evidence="14 15">ATCC BAA-2076</strain>
    </source>
</reference>
<protein>
    <recommendedName>
        <fullName evidence="12">Phosphoserine aminotransferase</fullName>
        <ecNumber evidence="12">2.6.1.52</ecNumber>
    </recommendedName>
    <alternativeName>
        <fullName evidence="12">Phosphohydroxythreonine aminotransferase</fullName>
        <shortName evidence="12">PSAT</shortName>
    </alternativeName>
</protein>
<dbReference type="UniPathway" id="UPA00135">
    <property type="reaction ID" value="UER00197"/>
</dbReference>
<evidence type="ECO:0000256" key="7">
    <source>
        <dbReference type="ARBA" id="ARBA00022898"/>
    </source>
</evidence>
<dbReference type="InterPro" id="IPR000192">
    <property type="entry name" value="Aminotrans_V_dom"/>
</dbReference>
<dbReference type="PANTHER" id="PTHR43247:SF1">
    <property type="entry name" value="PHOSPHOSERINE AMINOTRANSFERASE"/>
    <property type="match status" value="1"/>
</dbReference>
<dbReference type="GO" id="GO:0006564">
    <property type="term" value="P:L-serine biosynthetic process"/>
    <property type="evidence" value="ECO:0007669"/>
    <property type="project" value="UniProtKB-UniRule"/>
</dbReference>
<feature type="binding site" evidence="12">
    <location>
        <position position="42"/>
    </location>
    <ligand>
        <name>L-glutamate</name>
        <dbReference type="ChEBI" id="CHEBI:29985"/>
    </ligand>
</feature>